<dbReference type="GO" id="GO:0006412">
    <property type="term" value="P:translation"/>
    <property type="evidence" value="ECO:0007669"/>
    <property type="project" value="TreeGrafter"/>
</dbReference>
<protein>
    <recommendedName>
        <fullName evidence="3">Ribosome maturation factor RimP</fullName>
    </recommendedName>
</protein>
<evidence type="ECO:0000256" key="2">
    <source>
        <dbReference type="ARBA" id="ARBA00022517"/>
    </source>
</evidence>
<evidence type="ECO:0000259" key="4">
    <source>
        <dbReference type="Pfam" id="PF02576"/>
    </source>
</evidence>
<dbReference type="CDD" id="cd01734">
    <property type="entry name" value="YlxS_C"/>
    <property type="match status" value="1"/>
</dbReference>
<dbReference type="FunFam" id="3.30.300.70:FF:000001">
    <property type="entry name" value="Ribosome maturation factor RimP"/>
    <property type="match status" value="1"/>
</dbReference>
<dbReference type="Proteomes" id="UP001146670">
    <property type="component" value="Unassembled WGS sequence"/>
</dbReference>
<reference evidence="6" key="1">
    <citation type="submission" date="2022-12" db="EMBL/GenBank/DDBJ databases">
        <title>Description and comparative metabolic analysis of Aerococcus sp. nov., isolated from the feces of a pig.</title>
        <authorList>
            <person name="Chang Y.-H."/>
        </authorList>
    </citation>
    <scope>NUCLEOTIDE SEQUENCE</scope>
    <source>
        <strain evidence="6">YH-aer222</strain>
    </source>
</reference>
<evidence type="ECO:0000256" key="1">
    <source>
        <dbReference type="ARBA" id="ARBA00022490"/>
    </source>
</evidence>
<name>A0A9X3FM53_9LACT</name>
<dbReference type="HAMAP" id="MF_01077">
    <property type="entry name" value="RimP"/>
    <property type="match status" value="1"/>
</dbReference>
<dbReference type="Gene3D" id="3.30.300.70">
    <property type="entry name" value="RimP-like superfamily, N-terminal"/>
    <property type="match status" value="1"/>
</dbReference>
<dbReference type="InterPro" id="IPR035956">
    <property type="entry name" value="RimP_N_sf"/>
</dbReference>
<gene>
    <name evidence="3 6" type="primary">rimP</name>
    <name evidence="6" type="ORF">OW157_00570</name>
</gene>
<dbReference type="GO" id="GO:0000028">
    <property type="term" value="P:ribosomal small subunit assembly"/>
    <property type="evidence" value="ECO:0007669"/>
    <property type="project" value="TreeGrafter"/>
</dbReference>
<evidence type="ECO:0000313" key="7">
    <source>
        <dbReference type="Proteomes" id="UP001146670"/>
    </source>
</evidence>
<dbReference type="Pfam" id="PF17384">
    <property type="entry name" value="DUF150_C"/>
    <property type="match status" value="1"/>
</dbReference>
<dbReference type="PANTHER" id="PTHR33867:SF1">
    <property type="entry name" value="RIBOSOME MATURATION FACTOR RIMP"/>
    <property type="match status" value="1"/>
</dbReference>
<comment type="caution">
    <text evidence="6">The sequence shown here is derived from an EMBL/GenBank/DDBJ whole genome shotgun (WGS) entry which is preliminary data.</text>
</comment>
<dbReference type="NCBIfam" id="NF000928">
    <property type="entry name" value="PRK00092.1-2"/>
    <property type="match status" value="1"/>
</dbReference>
<dbReference type="GO" id="GO:0005829">
    <property type="term" value="C:cytosol"/>
    <property type="evidence" value="ECO:0007669"/>
    <property type="project" value="TreeGrafter"/>
</dbReference>
<comment type="subcellular location">
    <subcellularLocation>
        <location evidence="3">Cytoplasm</location>
    </subcellularLocation>
</comment>
<dbReference type="Pfam" id="PF02576">
    <property type="entry name" value="RimP_N"/>
    <property type="match status" value="1"/>
</dbReference>
<comment type="similarity">
    <text evidence="3">Belongs to the RimP family.</text>
</comment>
<dbReference type="PANTHER" id="PTHR33867">
    <property type="entry name" value="RIBOSOME MATURATION FACTOR RIMP"/>
    <property type="match status" value="1"/>
</dbReference>
<evidence type="ECO:0000259" key="5">
    <source>
        <dbReference type="Pfam" id="PF17384"/>
    </source>
</evidence>
<dbReference type="AlphaFoldDB" id="A0A9X3FM53"/>
<keyword evidence="2 3" id="KW-0690">Ribosome biogenesis</keyword>
<feature type="domain" description="Ribosome maturation factor RimP N-terminal" evidence="4">
    <location>
        <begin position="12"/>
        <end position="87"/>
    </location>
</feature>
<dbReference type="Gene3D" id="2.30.30.180">
    <property type="entry name" value="Ribosome maturation factor RimP, C-terminal domain"/>
    <property type="match status" value="1"/>
</dbReference>
<proteinExistence type="inferred from homology"/>
<dbReference type="InterPro" id="IPR036847">
    <property type="entry name" value="RimP_C_sf"/>
</dbReference>
<keyword evidence="1 3" id="KW-0963">Cytoplasm</keyword>
<keyword evidence="7" id="KW-1185">Reference proteome</keyword>
<comment type="function">
    <text evidence="3">Required for maturation of 30S ribosomal subunits.</text>
</comment>
<evidence type="ECO:0000256" key="3">
    <source>
        <dbReference type="HAMAP-Rule" id="MF_01077"/>
    </source>
</evidence>
<dbReference type="InterPro" id="IPR028998">
    <property type="entry name" value="RimP_C"/>
</dbReference>
<accession>A0A9X3FM53</accession>
<dbReference type="SUPFAM" id="SSF74942">
    <property type="entry name" value="YhbC-like, C-terminal domain"/>
    <property type="match status" value="1"/>
</dbReference>
<evidence type="ECO:0000313" key="6">
    <source>
        <dbReference type="EMBL" id="MCZ0725057.1"/>
    </source>
</evidence>
<sequence length="159" mass="18087">MAKITDQVSKLAQPILADLGFELYDVEYVKEGKAWFLRVYIDKPEEGGISLDDCVLASEHLSQAIDQEGDDFIKGTYYLEVSSPGAERPLKTEEQVNQAIGEWVYASFYQAIDGEKDIQGRLLANEEDHYIIEKKVKTRRQEVSVPKDKVSLLRLAIEF</sequence>
<dbReference type="EMBL" id="JAPRFR010000001">
    <property type="protein sequence ID" value="MCZ0725057.1"/>
    <property type="molecule type" value="Genomic_DNA"/>
</dbReference>
<feature type="domain" description="Ribosome maturation factor RimP C-terminal" evidence="5">
    <location>
        <begin position="90"/>
        <end position="159"/>
    </location>
</feature>
<organism evidence="6 7">
    <name type="scientific">Aerococcus kribbianus</name>
    <dbReference type="NCBI Taxonomy" id="2999064"/>
    <lineage>
        <taxon>Bacteria</taxon>
        <taxon>Bacillati</taxon>
        <taxon>Bacillota</taxon>
        <taxon>Bacilli</taxon>
        <taxon>Lactobacillales</taxon>
        <taxon>Aerococcaceae</taxon>
        <taxon>Aerococcus</taxon>
    </lineage>
</organism>
<dbReference type="SUPFAM" id="SSF75420">
    <property type="entry name" value="YhbC-like, N-terminal domain"/>
    <property type="match status" value="1"/>
</dbReference>
<dbReference type="InterPro" id="IPR028989">
    <property type="entry name" value="RimP_N"/>
</dbReference>
<dbReference type="RefSeq" id="WP_268751384.1">
    <property type="nucleotide sequence ID" value="NZ_JAPRFQ010000001.1"/>
</dbReference>
<dbReference type="InterPro" id="IPR003728">
    <property type="entry name" value="Ribosome_maturation_RimP"/>
</dbReference>